<dbReference type="EMBL" id="JACXXJ020000005">
    <property type="protein sequence ID" value="MBF2715690.1"/>
    <property type="molecule type" value="Genomic_DNA"/>
</dbReference>
<evidence type="ECO:0000313" key="2">
    <source>
        <dbReference type="Proteomes" id="UP000655037"/>
    </source>
</evidence>
<evidence type="ECO:0000313" key="1">
    <source>
        <dbReference type="EMBL" id="MBF2715690.1"/>
    </source>
</evidence>
<dbReference type="AlphaFoldDB" id="A0AAE2RC06"/>
<organism evidence="1 2">
    <name type="scientific">Agrobacterium vitis</name>
    <name type="common">Rhizobium vitis</name>
    <dbReference type="NCBI Taxonomy" id="373"/>
    <lineage>
        <taxon>Bacteria</taxon>
        <taxon>Pseudomonadati</taxon>
        <taxon>Pseudomonadota</taxon>
        <taxon>Alphaproteobacteria</taxon>
        <taxon>Hyphomicrobiales</taxon>
        <taxon>Rhizobiaceae</taxon>
        <taxon>Rhizobium/Agrobacterium group</taxon>
        <taxon>Agrobacterium</taxon>
    </lineage>
</organism>
<name>A0AAE2RC06_AGRVI</name>
<dbReference type="Proteomes" id="UP000655037">
    <property type="component" value="Unassembled WGS sequence"/>
</dbReference>
<dbReference type="RefSeq" id="WP_194416712.1">
    <property type="nucleotide sequence ID" value="NZ_JACXXJ020000005.1"/>
</dbReference>
<comment type="caution">
    <text evidence="1">The sequence shown here is derived from an EMBL/GenBank/DDBJ whole genome shotgun (WGS) entry which is preliminary data.</text>
</comment>
<gene>
    <name evidence="1" type="ORF">IEI95_015840</name>
</gene>
<proteinExistence type="predicted"/>
<accession>A0AAE2RC06</accession>
<sequence>MEDPEIRANATRLADDIGEFIEDENPEAAVMALGGILAVLIFGNTSSIEEAAEKIAAVAENITAVTLRLHRDHAANEKAGE</sequence>
<protein>
    <submittedName>
        <fullName evidence="1">Uncharacterized protein</fullName>
    </submittedName>
</protein>
<reference evidence="1" key="1">
    <citation type="submission" date="2020-11" db="EMBL/GenBank/DDBJ databases">
        <title>Agrobacterium vitis strain K377 genome.</title>
        <authorList>
            <person name="Xi H."/>
        </authorList>
    </citation>
    <scope>NUCLEOTIDE SEQUENCE</scope>
    <source>
        <strain evidence="1">K377</strain>
    </source>
</reference>